<dbReference type="Proteomes" id="UP000272942">
    <property type="component" value="Unassembled WGS sequence"/>
</dbReference>
<protein>
    <submittedName>
        <fullName evidence="3">E2F_CC-MB domain-containing protein</fullName>
    </submittedName>
</protein>
<reference evidence="3" key="1">
    <citation type="submission" date="2016-06" db="UniProtKB">
        <authorList>
            <consortium name="WormBaseParasite"/>
        </authorList>
    </citation>
    <scope>IDENTIFICATION</scope>
</reference>
<evidence type="ECO:0000313" key="1">
    <source>
        <dbReference type="EMBL" id="VDP89967.1"/>
    </source>
</evidence>
<sequence length="100" mass="10997">MTRRERLEAKLLKLPRAPRVLANPNVVVIEDILEHLTIVNETQMESNNAASGQTILSLGPAYVFKLPELEETVVSVAAGTVDQPKNGLPTLVLRPKKKSE</sequence>
<accession>A0A183B0G0</accession>
<name>A0A183B0G0_9TREM</name>
<reference evidence="1 2" key="2">
    <citation type="submission" date="2018-11" db="EMBL/GenBank/DDBJ databases">
        <authorList>
            <consortium name="Pathogen Informatics"/>
        </authorList>
    </citation>
    <scope>NUCLEOTIDE SEQUENCE [LARGE SCALE GENOMIC DNA]</scope>
    <source>
        <strain evidence="1 2">Egypt</strain>
    </source>
</reference>
<evidence type="ECO:0000313" key="3">
    <source>
        <dbReference type="WBParaSite" id="ECPE_0001273101-mRNA-1"/>
    </source>
</evidence>
<dbReference type="AlphaFoldDB" id="A0A183B0G0"/>
<evidence type="ECO:0000313" key="2">
    <source>
        <dbReference type="Proteomes" id="UP000272942"/>
    </source>
</evidence>
<dbReference type="WBParaSite" id="ECPE_0001273101-mRNA-1">
    <property type="protein sequence ID" value="ECPE_0001273101-mRNA-1"/>
    <property type="gene ID" value="ECPE_0001273101"/>
</dbReference>
<gene>
    <name evidence="1" type="ORF">ECPE_LOCUS12695</name>
</gene>
<keyword evidence="2" id="KW-1185">Reference proteome</keyword>
<organism evidence="3">
    <name type="scientific">Echinostoma caproni</name>
    <dbReference type="NCBI Taxonomy" id="27848"/>
    <lineage>
        <taxon>Eukaryota</taxon>
        <taxon>Metazoa</taxon>
        <taxon>Spiralia</taxon>
        <taxon>Lophotrochozoa</taxon>
        <taxon>Platyhelminthes</taxon>
        <taxon>Trematoda</taxon>
        <taxon>Digenea</taxon>
        <taxon>Plagiorchiida</taxon>
        <taxon>Echinostomata</taxon>
        <taxon>Echinostomatoidea</taxon>
        <taxon>Echinostomatidae</taxon>
        <taxon>Echinostoma</taxon>
    </lineage>
</organism>
<dbReference type="EMBL" id="UZAN01053412">
    <property type="protein sequence ID" value="VDP89967.1"/>
    <property type="molecule type" value="Genomic_DNA"/>
</dbReference>
<proteinExistence type="predicted"/>